<keyword evidence="1" id="KW-1133">Transmembrane helix</keyword>
<accession>A0A4R0RTY7</accession>
<dbReference type="EMBL" id="SHPM01000039">
    <property type="protein sequence ID" value="TCD72241.1"/>
    <property type="molecule type" value="Genomic_DNA"/>
</dbReference>
<protein>
    <submittedName>
        <fullName evidence="2">Uncharacterized protein</fullName>
    </submittedName>
</protein>
<dbReference type="AlphaFoldDB" id="A0A4R0RTY7"/>
<name>A0A4R0RTY7_BIFLL</name>
<evidence type="ECO:0000313" key="3">
    <source>
        <dbReference type="Proteomes" id="UP000293701"/>
    </source>
</evidence>
<organism evidence="2 3">
    <name type="scientific">Bifidobacterium longum subsp. longum</name>
    <dbReference type="NCBI Taxonomy" id="1679"/>
    <lineage>
        <taxon>Bacteria</taxon>
        <taxon>Bacillati</taxon>
        <taxon>Actinomycetota</taxon>
        <taxon>Actinomycetes</taxon>
        <taxon>Bifidobacteriales</taxon>
        <taxon>Bifidobacteriaceae</taxon>
        <taxon>Bifidobacterium</taxon>
    </lineage>
</organism>
<proteinExistence type="predicted"/>
<feature type="transmembrane region" description="Helical" evidence="1">
    <location>
        <begin position="54"/>
        <end position="77"/>
    </location>
</feature>
<keyword evidence="1" id="KW-0472">Membrane</keyword>
<comment type="caution">
    <text evidence="2">The sequence shown here is derived from an EMBL/GenBank/DDBJ whole genome shotgun (WGS) entry which is preliminary data.</text>
</comment>
<keyword evidence="1" id="KW-0812">Transmembrane</keyword>
<evidence type="ECO:0000313" key="2">
    <source>
        <dbReference type="EMBL" id="TCD72241.1"/>
    </source>
</evidence>
<reference evidence="2 3" key="1">
    <citation type="journal article" date="2018" name="Sci. Rep.">
        <title>Genomic diversity and distribution of Bifidobacterium longum subsp. longum across the human lifespan.</title>
        <authorList>
            <person name="Odamaki T."/>
            <person name="Bottacini F."/>
            <person name="Kato K."/>
            <person name="Mitsuyama E."/>
            <person name="Yoshida K."/>
            <person name="Horigome A."/>
            <person name="Xiao J.Z."/>
            <person name="van Sinderen D."/>
        </authorList>
    </citation>
    <scope>NUCLEOTIDE SEQUENCE [LARGE SCALE GENOMIC DNA]</scope>
    <source>
        <strain evidence="2 3">MCC10002</strain>
    </source>
</reference>
<gene>
    <name evidence="2" type="ORF">MCC10002_2164</name>
</gene>
<dbReference type="RefSeq" id="WP_013141424.1">
    <property type="nucleotide sequence ID" value="NZ_SHPM01000039.1"/>
</dbReference>
<evidence type="ECO:0000256" key="1">
    <source>
        <dbReference type="SAM" id="Phobius"/>
    </source>
</evidence>
<sequence>MTDNQRRDDFVLSDEQKAAVSELSETNVYAKQSKLKTFRELPASEKWPYFKDNFLTYAIVAVLAVGIAASFGISYAIKAPDPVLSFEGVNMSRCSDQLDSLGAGFAQSEGITDGRLVSMDASISLGDAAGGNAQDDSTKLLAMVSAGQVNMIASDAKTFAEVNRRGEITKPSEVMDAAELERIKDSLVNAKGEPVSDIDKAVGFDLSRSATWTSTKGLPDKGVILGFGNVTKNKDVPASFIAYLRFE</sequence>
<dbReference type="Proteomes" id="UP000293701">
    <property type="component" value="Unassembled WGS sequence"/>
</dbReference>